<dbReference type="Pfam" id="PF04389">
    <property type="entry name" value="Peptidase_M28"/>
    <property type="match status" value="1"/>
</dbReference>
<evidence type="ECO:0000256" key="2">
    <source>
        <dbReference type="ARBA" id="ARBA00022670"/>
    </source>
</evidence>
<evidence type="ECO:0000256" key="6">
    <source>
        <dbReference type="ARBA" id="ARBA00022833"/>
    </source>
</evidence>
<evidence type="ECO:0000313" key="9">
    <source>
        <dbReference type="Proteomes" id="UP000256779"/>
    </source>
</evidence>
<dbReference type="Gene3D" id="3.50.30.30">
    <property type="match status" value="1"/>
</dbReference>
<dbReference type="GO" id="GO:0004177">
    <property type="term" value="F:aminopeptidase activity"/>
    <property type="evidence" value="ECO:0007669"/>
    <property type="project" value="UniProtKB-KW"/>
</dbReference>
<dbReference type="InterPro" id="IPR045175">
    <property type="entry name" value="M28_fam"/>
</dbReference>
<evidence type="ECO:0000259" key="7">
    <source>
        <dbReference type="Pfam" id="PF04389"/>
    </source>
</evidence>
<dbReference type="PANTHER" id="PTHR12147">
    <property type="entry name" value="METALLOPEPTIDASE M28 FAMILY MEMBER"/>
    <property type="match status" value="1"/>
</dbReference>
<dbReference type="OrthoDB" id="1521787at2"/>
<comment type="caution">
    <text evidence="8">The sequence shown here is derived from an EMBL/GenBank/DDBJ whole genome shotgun (WGS) entry which is preliminary data.</text>
</comment>
<keyword evidence="5" id="KW-0378">Hydrolase</keyword>
<feature type="domain" description="Peptidase M28" evidence="7">
    <location>
        <begin position="254"/>
        <end position="459"/>
    </location>
</feature>
<dbReference type="EMBL" id="QREG01000007">
    <property type="protein sequence ID" value="RED99868.1"/>
    <property type="molecule type" value="Genomic_DNA"/>
</dbReference>
<dbReference type="PANTHER" id="PTHR12147:SF56">
    <property type="entry name" value="AMINOPEPTIDASE YDR415C-RELATED"/>
    <property type="match status" value="1"/>
</dbReference>
<dbReference type="RefSeq" id="WP_115867886.1">
    <property type="nucleotide sequence ID" value="NZ_QREG01000007.1"/>
</dbReference>
<dbReference type="GO" id="GO:0006508">
    <property type="term" value="P:proteolysis"/>
    <property type="evidence" value="ECO:0007669"/>
    <property type="project" value="UniProtKB-KW"/>
</dbReference>
<sequence>MKQALMILGVLVAVAAGAQKKVVKQIDSEVSLTELKAHLYFLAADELRGRNTGTLENEIAARYIAERFRAYGVKTPPGMDTYMQPVKLTKGVSPQQTTFQVADSTFGLDDMVFYSSSNGTFSGELVYVNFGLEEDLEGLDLKGKIVVAKVGNGNPEDRLSPYTRQKRDACLEAGAVALVELYRPGKYPWKMIQYYFSGEKFSLDLGSEDGEDDTFPIAWLLDDAGLVKFFESQNGTNASITIGGQANESLTVPNVVGYIEGTDPELKDEYVMITAHFDHVGVSNVEGDSIWNGARDNGIGIANMLTAAEYLGKNPPKRSVAFLACNAEEKGLLGSAWYAENPVFPLEKTVYDLNTDTGGYNDVSKVTVVGFHRTSVTPLFAQAADAFGLEAIDDPLPEENYYDRSDNVSFAAKGVPAVSYDPGYTEMNEEITKYYHQPEDEAHTLDYDYLTKYSKSFIYAVTLIGNYTGEIFWTEGDKYEDEGKALYGKN</sequence>
<reference evidence="8 9" key="1">
    <citation type="submission" date="2018-07" db="EMBL/GenBank/DDBJ databases">
        <title>Genomic Encyclopedia of Type Strains, Phase IV (KMG-IV): sequencing the most valuable type-strain genomes for metagenomic binning, comparative biology and taxonomic classification.</title>
        <authorList>
            <person name="Goeker M."/>
        </authorList>
    </citation>
    <scope>NUCLEOTIDE SEQUENCE [LARGE SCALE GENOMIC DNA]</scope>
    <source>
        <strain evidence="8 9">DSM 4134</strain>
    </source>
</reference>
<protein>
    <submittedName>
        <fullName evidence="8">Peptidase M28-like protein</fullName>
    </submittedName>
</protein>
<dbReference type="InterPro" id="IPR007484">
    <property type="entry name" value="Peptidase_M28"/>
</dbReference>
<evidence type="ECO:0000256" key="3">
    <source>
        <dbReference type="ARBA" id="ARBA00022723"/>
    </source>
</evidence>
<evidence type="ECO:0000256" key="1">
    <source>
        <dbReference type="ARBA" id="ARBA00022438"/>
    </source>
</evidence>
<dbReference type="GO" id="GO:0046872">
    <property type="term" value="F:metal ion binding"/>
    <property type="evidence" value="ECO:0007669"/>
    <property type="project" value="UniProtKB-KW"/>
</dbReference>
<gene>
    <name evidence="8" type="ORF">C7460_107152</name>
</gene>
<keyword evidence="6" id="KW-0862">Zinc</keyword>
<name>A0A3D9L6S3_MARFU</name>
<dbReference type="Gene3D" id="3.40.630.10">
    <property type="entry name" value="Zn peptidases"/>
    <property type="match status" value="2"/>
</dbReference>
<keyword evidence="3" id="KW-0479">Metal-binding</keyword>
<dbReference type="Proteomes" id="UP000256779">
    <property type="component" value="Unassembled WGS sequence"/>
</dbReference>
<proteinExistence type="predicted"/>
<dbReference type="InterPro" id="IPR046450">
    <property type="entry name" value="PA_dom_sf"/>
</dbReference>
<dbReference type="GO" id="GO:0008235">
    <property type="term" value="F:metalloexopeptidase activity"/>
    <property type="evidence" value="ECO:0007669"/>
    <property type="project" value="InterPro"/>
</dbReference>
<evidence type="ECO:0000256" key="5">
    <source>
        <dbReference type="ARBA" id="ARBA00022801"/>
    </source>
</evidence>
<keyword evidence="4" id="KW-0732">Signal</keyword>
<evidence type="ECO:0000256" key="4">
    <source>
        <dbReference type="ARBA" id="ARBA00022729"/>
    </source>
</evidence>
<accession>A0A3D9L6S3</accession>
<dbReference type="AlphaFoldDB" id="A0A3D9L6S3"/>
<dbReference type="SUPFAM" id="SSF53187">
    <property type="entry name" value="Zn-dependent exopeptidases"/>
    <property type="match status" value="1"/>
</dbReference>
<keyword evidence="9" id="KW-1185">Reference proteome</keyword>
<keyword evidence="1" id="KW-0031">Aminopeptidase</keyword>
<organism evidence="8 9">
    <name type="scientific">Marinoscillum furvescens DSM 4134</name>
    <dbReference type="NCBI Taxonomy" id="1122208"/>
    <lineage>
        <taxon>Bacteria</taxon>
        <taxon>Pseudomonadati</taxon>
        <taxon>Bacteroidota</taxon>
        <taxon>Cytophagia</taxon>
        <taxon>Cytophagales</taxon>
        <taxon>Reichenbachiellaceae</taxon>
        <taxon>Marinoscillum</taxon>
    </lineage>
</organism>
<keyword evidence="2" id="KW-0645">Protease</keyword>
<dbReference type="SUPFAM" id="SSF52025">
    <property type="entry name" value="PA domain"/>
    <property type="match status" value="1"/>
</dbReference>
<evidence type="ECO:0000313" key="8">
    <source>
        <dbReference type="EMBL" id="RED99868.1"/>
    </source>
</evidence>